<evidence type="ECO:0000256" key="4">
    <source>
        <dbReference type="ARBA" id="ARBA00022857"/>
    </source>
</evidence>
<dbReference type="InterPro" id="IPR026021">
    <property type="entry name" value="YdjA-like"/>
</dbReference>
<dbReference type="PIRSF" id="PIRSF000232">
    <property type="entry name" value="YdjA"/>
    <property type="match status" value="1"/>
</dbReference>
<keyword evidence="3 7" id="KW-0288">FMN</keyword>
<keyword evidence="2 7" id="KW-0285">Flavoprotein</keyword>
<feature type="binding site" description="in other chain" evidence="8">
    <location>
        <begin position="11"/>
        <end position="13"/>
    </location>
    <ligand>
        <name>FMN</name>
        <dbReference type="ChEBI" id="CHEBI:58210"/>
        <note>ligand shared between dimeric partners</note>
    </ligand>
</feature>
<comment type="similarity">
    <text evidence="1 7">Belongs to the nitroreductase family.</text>
</comment>
<dbReference type="Pfam" id="PF00881">
    <property type="entry name" value="Nitroreductase"/>
    <property type="match status" value="1"/>
</dbReference>
<evidence type="ECO:0000256" key="5">
    <source>
        <dbReference type="ARBA" id="ARBA00023002"/>
    </source>
</evidence>
<dbReference type="InterPro" id="IPR052530">
    <property type="entry name" value="NAD(P)H_nitroreductase"/>
</dbReference>
<dbReference type="CDD" id="cd02135">
    <property type="entry name" value="YdjA-like"/>
    <property type="match status" value="1"/>
</dbReference>
<dbReference type="Gene3D" id="3.40.109.10">
    <property type="entry name" value="NADH Oxidase"/>
    <property type="match status" value="1"/>
</dbReference>
<feature type="binding site" description="in other chain" evidence="8">
    <location>
        <begin position="134"/>
        <end position="136"/>
    </location>
    <ligand>
        <name>FMN</name>
        <dbReference type="ChEBI" id="CHEBI:58210"/>
        <note>ligand shared between dimeric partners</note>
    </ligand>
</feature>
<protein>
    <recommendedName>
        <fullName evidence="7">Putative NAD(P)H nitroreductase</fullName>
        <ecNumber evidence="7">1.-.-.-</ecNumber>
    </recommendedName>
</protein>
<proteinExistence type="inferred from homology"/>
<dbReference type="AlphaFoldDB" id="A0A3N2E029"/>
<evidence type="ECO:0000313" key="10">
    <source>
        <dbReference type="EMBL" id="ROS05059.1"/>
    </source>
</evidence>
<name>A0A3N2E029_9GAMM</name>
<evidence type="ECO:0000256" key="8">
    <source>
        <dbReference type="PIRSR" id="PIRSR000232-1"/>
    </source>
</evidence>
<keyword evidence="11" id="KW-1185">Reference proteome</keyword>
<gene>
    <name evidence="10" type="ORF">EDC56_0581</name>
</gene>
<evidence type="ECO:0000256" key="6">
    <source>
        <dbReference type="ARBA" id="ARBA00023027"/>
    </source>
</evidence>
<sequence length="186" mass="20185">MSVIMDALLNRNSSPRLQEPGPTAADCELMFRAALRAPDHSRLRPWRYLQVSGEARSKLGDLYAKAELATNPDATEEKLTRLRNQPLRAPLIIVAIAQLTEHDGVPMQEQVLSAGCGVHGILLAAEALGFAGIWRTGPMATNEQVSRGLGLADNEQVIGFVYVGSRLGEPKALPELAVNDFVSDWS</sequence>
<evidence type="ECO:0000313" key="11">
    <source>
        <dbReference type="Proteomes" id="UP000275394"/>
    </source>
</evidence>
<keyword evidence="4 7" id="KW-0521">NADP</keyword>
<evidence type="ECO:0000256" key="7">
    <source>
        <dbReference type="PIRNR" id="PIRNR000232"/>
    </source>
</evidence>
<organism evidence="10 11">
    <name type="scientific">Sinobacterium caligoides</name>
    <dbReference type="NCBI Taxonomy" id="933926"/>
    <lineage>
        <taxon>Bacteria</taxon>
        <taxon>Pseudomonadati</taxon>
        <taxon>Pseudomonadota</taxon>
        <taxon>Gammaproteobacteria</taxon>
        <taxon>Cellvibrionales</taxon>
        <taxon>Spongiibacteraceae</taxon>
        <taxon>Sinobacterium</taxon>
    </lineage>
</organism>
<dbReference type="PANTHER" id="PTHR43821">
    <property type="entry name" value="NAD(P)H NITROREDUCTASE YDJA-RELATED"/>
    <property type="match status" value="1"/>
</dbReference>
<dbReference type="RefSeq" id="WP_211333536.1">
    <property type="nucleotide sequence ID" value="NZ_RKHR01000003.1"/>
</dbReference>
<dbReference type="EC" id="1.-.-.-" evidence="7"/>
<keyword evidence="6 7" id="KW-0520">NAD</keyword>
<feature type="binding site" evidence="8">
    <location>
        <position position="40"/>
    </location>
    <ligand>
        <name>FMN</name>
        <dbReference type="ChEBI" id="CHEBI:58210"/>
        <note>ligand shared between dimeric partners</note>
    </ligand>
</feature>
<evidence type="ECO:0000256" key="2">
    <source>
        <dbReference type="ARBA" id="ARBA00022630"/>
    </source>
</evidence>
<dbReference type="Proteomes" id="UP000275394">
    <property type="component" value="Unassembled WGS sequence"/>
</dbReference>
<comment type="caution">
    <text evidence="10">The sequence shown here is derived from an EMBL/GenBank/DDBJ whole genome shotgun (WGS) entry which is preliminary data.</text>
</comment>
<dbReference type="GO" id="GO:0016491">
    <property type="term" value="F:oxidoreductase activity"/>
    <property type="evidence" value="ECO:0007669"/>
    <property type="project" value="UniProtKB-UniRule"/>
</dbReference>
<dbReference type="PANTHER" id="PTHR43821:SF1">
    <property type="entry name" value="NAD(P)H NITROREDUCTASE YDJA-RELATED"/>
    <property type="match status" value="1"/>
</dbReference>
<dbReference type="InterPro" id="IPR029479">
    <property type="entry name" value="Nitroreductase"/>
</dbReference>
<feature type="domain" description="Nitroreductase" evidence="9">
    <location>
        <begin position="19"/>
        <end position="164"/>
    </location>
</feature>
<dbReference type="EMBL" id="RKHR01000003">
    <property type="protein sequence ID" value="ROS05059.1"/>
    <property type="molecule type" value="Genomic_DNA"/>
</dbReference>
<feature type="binding site" evidence="8">
    <location>
        <position position="36"/>
    </location>
    <ligand>
        <name>FMN</name>
        <dbReference type="ChEBI" id="CHEBI:58210"/>
        <note>ligand shared between dimeric partners</note>
    </ligand>
</feature>
<evidence type="ECO:0000256" key="1">
    <source>
        <dbReference type="ARBA" id="ARBA00007118"/>
    </source>
</evidence>
<keyword evidence="5 7" id="KW-0560">Oxidoreductase</keyword>
<evidence type="ECO:0000259" key="9">
    <source>
        <dbReference type="Pfam" id="PF00881"/>
    </source>
</evidence>
<comment type="cofactor">
    <cofactor evidence="8">
        <name>FMN</name>
        <dbReference type="ChEBI" id="CHEBI:58210"/>
    </cofactor>
    <text evidence="8">Binds 1 FMN per subunit.</text>
</comment>
<dbReference type="InterPro" id="IPR000415">
    <property type="entry name" value="Nitroreductase-like"/>
</dbReference>
<evidence type="ECO:0000256" key="3">
    <source>
        <dbReference type="ARBA" id="ARBA00022643"/>
    </source>
</evidence>
<dbReference type="SUPFAM" id="SSF55469">
    <property type="entry name" value="FMN-dependent nitroreductase-like"/>
    <property type="match status" value="1"/>
</dbReference>
<reference evidence="10 11" key="1">
    <citation type="submission" date="2018-11" db="EMBL/GenBank/DDBJ databases">
        <title>Genomic Encyclopedia of Type Strains, Phase IV (KMG-IV): sequencing the most valuable type-strain genomes for metagenomic binning, comparative biology and taxonomic classification.</title>
        <authorList>
            <person name="Goeker M."/>
        </authorList>
    </citation>
    <scope>NUCLEOTIDE SEQUENCE [LARGE SCALE GENOMIC DNA]</scope>
    <source>
        <strain evidence="10 11">DSM 100316</strain>
    </source>
</reference>
<accession>A0A3N2E029</accession>